<organism evidence="5">
    <name type="scientific">anaerobic digester metagenome</name>
    <dbReference type="NCBI Taxonomy" id="1263854"/>
    <lineage>
        <taxon>unclassified sequences</taxon>
        <taxon>metagenomes</taxon>
        <taxon>ecological metagenomes</taxon>
    </lineage>
</organism>
<evidence type="ECO:0000259" key="3">
    <source>
        <dbReference type="PROSITE" id="PS51192"/>
    </source>
</evidence>
<dbReference type="AlphaFoldDB" id="A0A485M599"/>
<dbReference type="CDD" id="cd18797">
    <property type="entry name" value="SF2_C_Hrq"/>
    <property type="match status" value="1"/>
</dbReference>
<keyword evidence="2" id="KW-0067">ATP-binding</keyword>
<dbReference type="PROSITE" id="PS51192">
    <property type="entry name" value="HELICASE_ATP_BIND_1"/>
    <property type="match status" value="1"/>
</dbReference>
<dbReference type="EC" id="3.6.4.-" evidence="5"/>
<dbReference type="Gene3D" id="3.40.50.300">
    <property type="entry name" value="P-loop containing nucleotide triphosphate hydrolases"/>
    <property type="match status" value="2"/>
</dbReference>
<dbReference type="InterPro" id="IPR055227">
    <property type="entry name" value="HRQ1_WHD"/>
</dbReference>
<dbReference type="PANTHER" id="PTHR47957">
    <property type="entry name" value="ATP-DEPENDENT HELICASE HRQ1"/>
    <property type="match status" value="1"/>
</dbReference>
<dbReference type="PANTHER" id="PTHR47957:SF3">
    <property type="entry name" value="ATP-DEPENDENT HELICASE HRQ1"/>
    <property type="match status" value="1"/>
</dbReference>
<dbReference type="EMBL" id="CAADRM010000134">
    <property type="protein sequence ID" value="VFU17642.1"/>
    <property type="molecule type" value="Genomic_DNA"/>
</dbReference>
<feature type="domain" description="Helicase ATP-binding" evidence="3">
    <location>
        <begin position="67"/>
        <end position="247"/>
    </location>
</feature>
<evidence type="ECO:0000313" key="5">
    <source>
        <dbReference type="EMBL" id="VFU17642.1"/>
    </source>
</evidence>
<evidence type="ECO:0000259" key="4">
    <source>
        <dbReference type="PROSITE" id="PS51194"/>
    </source>
</evidence>
<dbReference type="InterPro" id="IPR018973">
    <property type="entry name" value="MZB"/>
</dbReference>
<proteinExistence type="predicted"/>
<dbReference type="GO" id="GO:0043138">
    <property type="term" value="F:3'-5' DNA helicase activity"/>
    <property type="evidence" value="ECO:0007669"/>
    <property type="project" value="TreeGrafter"/>
</dbReference>
<dbReference type="GO" id="GO:0036297">
    <property type="term" value="P:interstrand cross-link repair"/>
    <property type="evidence" value="ECO:0007669"/>
    <property type="project" value="TreeGrafter"/>
</dbReference>
<dbReference type="SMART" id="SM00487">
    <property type="entry name" value="DEXDc"/>
    <property type="match status" value="1"/>
</dbReference>
<dbReference type="GO" id="GO:0005524">
    <property type="term" value="F:ATP binding"/>
    <property type="evidence" value="ECO:0007669"/>
    <property type="project" value="UniProtKB-KW"/>
</dbReference>
<reference evidence="5" key="1">
    <citation type="submission" date="2019-03" db="EMBL/GenBank/DDBJ databases">
        <authorList>
            <person name="Hao L."/>
        </authorList>
    </citation>
    <scope>NUCLEOTIDE SEQUENCE</scope>
</reference>
<dbReference type="GO" id="GO:0005634">
    <property type="term" value="C:nucleus"/>
    <property type="evidence" value="ECO:0007669"/>
    <property type="project" value="TreeGrafter"/>
</dbReference>
<dbReference type="InterPro" id="IPR001650">
    <property type="entry name" value="Helicase_C-like"/>
</dbReference>
<dbReference type="Pfam" id="PF09369">
    <property type="entry name" value="MZB"/>
    <property type="match status" value="1"/>
</dbReference>
<dbReference type="GO" id="GO:0006289">
    <property type="term" value="P:nucleotide-excision repair"/>
    <property type="evidence" value="ECO:0007669"/>
    <property type="project" value="TreeGrafter"/>
</dbReference>
<evidence type="ECO:0000256" key="1">
    <source>
        <dbReference type="ARBA" id="ARBA00022741"/>
    </source>
</evidence>
<keyword evidence="1" id="KW-0547">Nucleotide-binding</keyword>
<evidence type="ECO:0000256" key="2">
    <source>
        <dbReference type="ARBA" id="ARBA00022840"/>
    </source>
</evidence>
<dbReference type="Pfam" id="PF00270">
    <property type="entry name" value="DEAD"/>
    <property type="match status" value="1"/>
</dbReference>
<feature type="domain" description="Helicase C-terminal" evidence="4">
    <location>
        <begin position="283"/>
        <end position="436"/>
    </location>
</feature>
<protein>
    <submittedName>
        <fullName evidence="5">Uncharacterized ATP-dependent helicase YprA</fullName>
        <ecNumber evidence="5">3.6.4.-</ecNumber>
    </submittedName>
</protein>
<dbReference type="InterPro" id="IPR011545">
    <property type="entry name" value="DEAD/DEAH_box_helicase_dom"/>
</dbReference>
<dbReference type="SUPFAM" id="SSF52540">
    <property type="entry name" value="P-loop containing nucleoside triphosphate hydrolases"/>
    <property type="match status" value="1"/>
</dbReference>
<dbReference type="GO" id="GO:0016787">
    <property type="term" value="F:hydrolase activity"/>
    <property type="evidence" value="ECO:0007669"/>
    <property type="project" value="UniProtKB-KW"/>
</dbReference>
<keyword evidence="5" id="KW-0378">Hydrolase</keyword>
<dbReference type="Pfam" id="PF00271">
    <property type="entry name" value="Helicase_C"/>
    <property type="match status" value="1"/>
</dbReference>
<dbReference type="GO" id="GO:0003676">
    <property type="term" value="F:nucleic acid binding"/>
    <property type="evidence" value="ECO:0007669"/>
    <property type="project" value="InterPro"/>
</dbReference>
<dbReference type="Pfam" id="PF22982">
    <property type="entry name" value="WHD_HRQ1"/>
    <property type="match status" value="1"/>
</dbReference>
<dbReference type="SMART" id="SM00490">
    <property type="entry name" value="HELICc"/>
    <property type="match status" value="1"/>
</dbReference>
<name>A0A485M599_9ZZZZ</name>
<sequence>MAHLTLSEWLARAENNPRFMENVTAVRHLPAKDAVLAPYPAWVDGRIRAVLNRRGIKSLYSHQARAVELIRSGRDVVLVTPTASGKTLCYNLPVLQKILENGENRALYLFPTKALAQDQMHEIHSLITELKADIRTFTYDGDTPDDARQAIRKQGHVVITNPDMLHAGILPHHTKWQKLFSNLAYIVIDELHVYRGVFGSHLTNVIRRLKRICRFYGVDPVFICCSATVANPKEHAQRLLEKEVELINESGAPASAKTFMLYNPPIVNRELGIRQSALIPARTIAGELISNGIQTIVFTTSRLTVEVLTKYLKDQFKNNKPVDDHFVTGYRGGYLPKLRRQIEKGLRDREVMGVVSTNALELGIDIGDLEACVITGYPGSIASTWQQAGRAGRRSGQSLAVLVARSTPMDQFMVENTDYFFSRSPEHCRVNPDNLLILLHHIKSAAFELPFEKGERFGAEDLEEFLSYLEEKGVLHRVDDRWHWAAESYPADEVSLRTVDPENVVVVDTTDASSHRIIAEVDWDSAFTTVHDGAIYMVESQQYHVDKLDLERRKAYVHKVDSDYYTDAMTYTNVRVLDEFGVKRAGSIIVEHGEVQVVRKVVGFKKIKFYTSENVGYGEVNLPERQMHTTSYWFTVPWDRLSTLNFRKEEIIDGLMGLAYTLHHLAAIMLMADTRDIDRCIGDKSGQWYVRHGKDRRVITDLPAGGAAEGAVMVDAYDPTIFVFDAYPGGVGFSELLFEQHATLLNLAKGLITSCVCEHGCPMCVGPVLEVGPTAKKAALAIIELIEASSPQSGTRSCGSHGINARVCEKE</sequence>
<gene>
    <name evidence="5" type="primary">yprA</name>
    <name evidence="5" type="ORF">SCFA_680003</name>
</gene>
<keyword evidence="5" id="KW-0347">Helicase</keyword>
<dbReference type="CDD" id="cd17923">
    <property type="entry name" value="DEXHc_Hrq1-like"/>
    <property type="match status" value="1"/>
</dbReference>
<accession>A0A485M599</accession>
<dbReference type="InterPro" id="IPR027417">
    <property type="entry name" value="P-loop_NTPase"/>
</dbReference>
<dbReference type="PROSITE" id="PS51194">
    <property type="entry name" value="HELICASE_CTER"/>
    <property type="match status" value="1"/>
</dbReference>
<dbReference type="InterPro" id="IPR014001">
    <property type="entry name" value="Helicase_ATP-bd"/>
</dbReference>